<dbReference type="CDD" id="cd05356">
    <property type="entry name" value="17beta-HSD1_like_SDR_c"/>
    <property type="match status" value="1"/>
</dbReference>
<dbReference type="InterPro" id="IPR042537">
    <property type="entry name" value="Nucleoporin_Nup155_C_2"/>
</dbReference>
<keyword evidence="16" id="KW-0811">Translocation</keyword>
<feature type="domain" description="Methyltransferase type 11" evidence="25">
    <location>
        <begin position="2050"/>
        <end position="2151"/>
    </location>
</feature>
<evidence type="ECO:0000256" key="23">
    <source>
        <dbReference type="SAM" id="MobiDB-lite"/>
    </source>
</evidence>
<dbReference type="GO" id="GO:0008757">
    <property type="term" value="F:S-adenosylmethionine-dependent methyltransferase activity"/>
    <property type="evidence" value="ECO:0007669"/>
    <property type="project" value="InterPro"/>
</dbReference>
<organism evidence="27 28">
    <name type="scientific">Colletotrichum lupini</name>
    <dbReference type="NCBI Taxonomy" id="145971"/>
    <lineage>
        <taxon>Eukaryota</taxon>
        <taxon>Fungi</taxon>
        <taxon>Dikarya</taxon>
        <taxon>Ascomycota</taxon>
        <taxon>Pezizomycotina</taxon>
        <taxon>Sordariomycetes</taxon>
        <taxon>Hypocreomycetidae</taxon>
        <taxon>Glomerellales</taxon>
        <taxon>Glomerellaceae</taxon>
        <taxon>Colletotrichum</taxon>
        <taxon>Colletotrichum acutatum species complex</taxon>
    </lineage>
</organism>
<dbReference type="CDD" id="cd02440">
    <property type="entry name" value="AdoMet_MTases"/>
    <property type="match status" value="1"/>
</dbReference>
<evidence type="ECO:0000256" key="7">
    <source>
        <dbReference type="ARBA" id="ARBA00022516"/>
    </source>
</evidence>
<evidence type="ECO:0000256" key="11">
    <source>
        <dbReference type="ARBA" id="ARBA00022832"/>
    </source>
</evidence>
<comment type="similarity">
    <text evidence="22">Belongs to the short-chain dehydrogenases/reductases (SDR) family.</text>
</comment>
<evidence type="ECO:0000256" key="13">
    <source>
        <dbReference type="ARBA" id="ARBA00022927"/>
    </source>
</evidence>
<sequence length="2384" mass="262783">MGGIADRLAYVPQPVQLLLAGIGALFLTSKALSYVKFVLGVFLLSGTSLRKYGKPGTWAVVTGASDGLGKEFAYQLASKGFNLVLVSRTQSKLETLAHELEAKFDGKIQVKILAMDFSRDDNNDYDRLAQLVNGLDVGVLINNVGQSHSIPVPFLETARSELQNIVAINCLGTLKTTQVVAPIMQQRKRGLILTMGSFAGWMPTPYLATYSGSKAFLQHWSSSLAAELKPQGIDVELVLSYLITTAMSKVRRSSAMIPTPKNFVRATLSKIGSGSYQNFAYTYTPWWTHALMLWAVESTIGAAHHLALWFNLKMHVDIRNRALRKAAREAKKHAVTIYGRNEAPKEVSFGLGSGCSGHLHELCRDHGSGHASSGANVRVSLVSQCGLARLQARKFQAFGGPSLLSSSRNCLLMRFTALARITFTFPHRAIEAPILFIPFRDSKPPSLAASLRRMTPMRPVPGAFLNTPAASRFANDNEPVRRRLFAEGEAPSSNSGALVAGSNLAPATVASTSTSGGLVSTSSAPAPQQNLPPVTRAAQAVNQFLQSDENYPELDSYCRPGASSDYDFNTLDSPWAPFHKTQMYPIPNQVFSHYNTGQLQTLMGLFAEINHAWVVIDNSLFLWDYTHPDPELIGFEDQPHTIHAVALVAPKPGIFVNTITHILVVATSSEMILLGLSAETTPSGTKTVSLYSTKLNLPLRGTDVRVIAGTADGRIFFGGSNDTDIHELYYQQEEKWFSNRCGKINHTNPGWSSVVTLQSGFWAQKSPEGLQSIVIDDSRKLVYTLSTRSTIRTYHMDGPNKLTKVIEKERNACLRDITHMITQSPLLNDRTAFVAISAIPSREASKLHLMALTNTGCRLFLSATSSASYMIGGVSSNTPPQSMQVQFIKFPPSDKPGRSGTNSAGDAVIDLGSKALELSRLGARFAPGYFLDFVVKDNDPNIDLLFVSAPETGRIKANSSSAALKYYEHGNWIDIGSRAEDVGLVTKPFAAANQPVGFGNELAVQFDQPATEFAVLTNTGVHIIRRRRLVDTFAAAIRGAVGDEGLELETRKFISRYGRVETISCALAVACGHGGDARPGATRAIDQATEDRARTVFVDYGGQPSITEADGTPLNTTSVRLSPRHDALSVYLTRLIRTLWKNHVVALAASPTGGVAIQSMVPIAKLHSTQEQLERLRRFLDANKSFIQGLSGPSDLQRVASKQEEVALQAEHQALHALQKLMESISEGISFVLMLFDERVSDIFTRLDATAQQGLKNLTYESLFSQSSGKDLAKLLVKSIVNRNIESGSNVETVADALRRRCGSFCSPDDVVIFKAQEQLKRASEQPSNSNQSRALLHESLRLFERVAGALSFANLHNAVSQYIDLKYYAGAIQLCLTVAREKDRGNTALSWVHDGKPANDPRANAFSERRKCYELIHEALQHLDAASSREPETIDGRLTLMGTKRLEAYSVVNDSDDEVFHFDLYEWYIEQGWTDRILAIESPHVITYLQSLARSNVNHADLLCRFYTQRERYFEAAQVQNDLAQSDFAIGIKDRIVLLSKAKANASVATAGVGRQQQQVLAHEVSELLDIANIQDDLLERLKADSRVDPDRKAQIEEALDGQVISLSDLFNQYADQANYYDLCLLIYHSADYRNPSTISQTWVSLIEQIHEEAVERMEEAGPGIPVLPSPYESVSVKVQNIAHRTSLDSFIFPVPVLLPEICRYAVEYHQDAEIGADPTWPVQLFLSLGVSNDMVTRVLESVFDTQDYGFSGNNRNRIIELIVFSVDVWQREVKRRGAASMKGDGALGAWVKDLLSRCEASLPPAGHGSNPGGMDLSEVRRRLRTVKRDVDGLVERGPSGSLRFLVSHGKCTKKMRKETLYLTRTGFWAGARLVRRSLERPDFDYGLAMIMCVPRRSPSHARFIIEFIVCVGRQLNEVLLTYISEFSGYISRQVSFQFERSEVNPNRPGFLSLLRAWVPQAFTRLSNTRNLGDLLCPYSNTSVIMTATTAPQSAGPMAPIFRSMDKTIGAHWEETMIEMSRTMMVPLNSRLMKQMGLGQHTTEPIVFLDSACGAGPATQELVKVVSREVLDKSEVICADGSPMMVGLVERRIREEGWVGASARVLDAMDSGLAENSLTHVVIGLGLHLIPHPDKTIKDVVRILRPDGVFGCITPHVDHIGWVADVRSAFASFPFDAPFEEKNRAQVHDVGRWYDEAWVKGYLQDNGFKDVKTCLESGTVRVRDARHWLDVFGPVVALIVNTEWSEELRGEHGLEEVKGLIREHLEGKYEGKGWDVGFACIVASGTVAKFQGKMLTEANWETIWRRKRVSKAELNCLLEGSRVSDEAMTKTVPRARGLSTNIVALPPAGSRVESEFTKMPPLASVSGAASDSEKQKYKSPDTS</sequence>
<dbReference type="InterPro" id="IPR029063">
    <property type="entry name" value="SAM-dependent_MTases_sf"/>
</dbReference>
<keyword evidence="9" id="KW-0509">mRNA transport</keyword>
<keyword evidence="12 22" id="KW-0521">NADP</keyword>
<feature type="domain" description="Nucleoporin Nup133/Nup155-like C-terminal" evidence="24">
    <location>
        <begin position="1122"/>
        <end position="1779"/>
    </location>
</feature>
<dbReference type="GeneID" id="73351717"/>
<protein>
    <recommendedName>
        <fullName evidence="22">Very-long-chain 3-oxoacyl-CoA reductase</fullName>
        <ecNumber evidence="22">1.1.1.330</ecNumber>
    </recommendedName>
    <alternativeName>
        <fullName evidence="22">3-ketoacyl-CoA reductase</fullName>
        <shortName evidence="22">3-ketoreductase</shortName>
        <shortName evidence="22">KAR</shortName>
    </alternativeName>
    <alternativeName>
        <fullName evidence="22">Microsomal beta-keto-reductase</fullName>
    </alternativeName>
</protein>
<dbReference type="Pfam" id="PF08801">
    <property type="entry name" value="Nucleoporin_N"/>
    <property type="match status" value="1"/>
</dbReference>
<evidence type="ECO:0000256" key="15">
    <source>
        <dbReference type="ARBA" id="ARBA00023002"/>
    </source>
</evidence>
<dbReference type="InterPro" id="IPR042538">
    <property type="entry name" value="Nucleoporin_Nup155_C_3"/>
</dbReference>
<keyword evidence="7 22" id="KW-0444">Lipid biosynthesis</keyword>
<dbReference type="Pfam" id="PF00106">
    <property type="entry name" value="adh_short"/>
    <property type="match status" value="1"/>
</dbReference>
<dbReference type="GO" id="GO:0006405">
    <property type="term" value="P:RNA export from nucleus"/>
    <property type="evidence" value="ECO:0007669"/>
    <property type="project" value="TreeGrafter"/>
</dbReference>
<dbReference type="InterPro" id="IPR042533">
    <property type="entry name" value="Nucleoporin_Nup155_C_1"/>
</dbReference>
<dbReference type="SUPFAM" id="SSF53335">
    <property type="entry name" value="S-adenosyl-L-methionine-dependent methyltransferases"/>
    <property type="match status" value="1"/>
</dbReference>
<dbReference type="Proteomes" id="UP000830671">
    <property type="component" value="Chromosome 10"/>
</dbReference>
<dbReference type="Pfam" id="PF03177">
    <property type="entry name" value="Nucleoporin_C"/>
    <property type="match status" value="1"/>
</dbReference>
<dbReference type="Pfam" id="PF08241">
    <property type="entry name" value="Methyltransf_11"/>
    <property type="match status" value="1"/>
</dbReference>
<evidence type="ECO:0000256" key="8">
    <source>
        <dbReference type="ARBA" id="ARBA00022692"/>
    </source>
</evidence>
<keyword evidence="15 22" id="KW-0560">Oxidoreductase</keyword>
<comment type="pathway">
    <text evidence="4">Lipid metabolism; fatty acid biosynthesis.</text>
</comment>
<dbReference type="InterPro" id="IPR020904">
    <property type="entry name" value="Sc_DH/Rdtase_CS"/>
</dbReference>
<dbReference type="GO" id="GO:0045703">
    <property type="term" value="F:ketoreductase activity"/>
    <property type="evidence" value="ECO:0007669"/>
    <property type="project" value="UniProtKB-UniRule"/>
</dbReference>
<dbReference type="GO" id="GO:0051028">
    <property type="term" value="P:mRNA transport"/>
    <property type="evidence" value="ECO:0007669"/>
    <property type="project" value="UniProtKB-KW"/>
</dbReference>
<keyword evidence="19 22" id="KW-0472">Membrane</keyword>
<dbReference type="EC" id="1.1.1.330" evidence="22"/>
<dbReference type="Gene3D" id="3.40.50.150">
    <property type="entry name" value="Vaccinia Virus protein VP39"/>
    <property type="match status" value="1"/>
</dbReference>
<comment type="similarity">
    <text evidence="5">Belongs to the non-repetitive/WGA-negative nucleoporin family.</text>
</comment>
<evidence type="ECO:0000256" key="14">
    <source>
        <dbReference type="ARBA" id="ARBA00022989"/>
    </source>
</evidence>
<feature type="active site" description="Proton acceptor" evidence="22">
    <location>
        <position position="210"/>
    </location>
</feature>
<dbReference type="HAMAP" id="MF_03107">
    <property type="entry name" value="3_ketoreductase"/>
    <property type="match status" value="1"/>
</dbReference>
<dbReference type="GO" id="GO:0051292">
    <property type="term" value="P:nuclear pore complex assembly"/>
    <property type="evidence" value="ECO:0007669"/>
    <property type="project" value="UniProtKB-ARBA"/>
</dbReference>
<dbReference type="InterPro" id="IPR027533">
    <property type="entry name" value="3_ketoreductase_fungal"/>
</dbReference>
<keyword evidence="6" id="KW-0813">Transport</keyword>
<feature type="region of interest" description="Disordered" evidence="23">
    <location>
        <begin position="511"/>
        <end position="531"/>
    </location>
</feature>
<dbReference type="GO" id="GO:0031965">
    <property type="term" value="C:nuclear membrane"/>
    <property type="evidence" value="ECO:0007669"/>
    <property type="project" value="UniProtKB-SubCell"/>
</dbReference>
<dbReference type="InterPro" id="IPR007187">
    <property type="entry name" value="Nucleoporin_Nup133/Nup155_C"/>
</dbReference>
<dbReference type="FunFam" id="1.25.40.450:FF:000002">
    <property type="entry name" value="Putative non-repetitive nucleoporin"/>
    <property type="match status" value="1"/>
</dbReference>
<name>A0A9Q8SFJ6_9PEZI</name>
<evidence type="ECO:0000256" key="22">
    <source>
        <dbReference type="HAMAP-Rule" id="MF_03107"/>
    </source>
</evidence>
<dbReference type="InterPro" id="IPR004870">
    <property type="entry name" value="Nucleoporin_Nup155"/>
</dbReference>
<evidence type="ECO:0000259" key="25">
    <source>
        <dbReference type="Pfam" id="PF08241"/>
    </source>
</evidence>
<dbReference type="GO" id="GO:0044611">
    <property type="term" value="C:nuclear pore inner ring"/>
    <property type="evidence" value="ECO:0007669"/>
    <property type="project" value="TreeGrafter"/>
</dbReference>
<evidence type="ECO:0000313" key="27">
    <source>
        <dbReference type="EMBL" id="UQC76290.1"/>
    </source>
</evidence>
<proteinExistence type="inferred from homology"/>
<evidence type="ECO:0000256" key="18">
    <source>
        <dbReference type="ARBA" id="ARBA00023132"/>
    </source>
</evidence>
<comment type="subcellular location">
    <subcellularLocation>
        <location evidence="22">Endoplasmic reticulum membrane</location>
        <topology evidence="22">Single-pass membrane protein</topology>
    </subcellularLocation>
    <subcellularLocation>
        <location evidence="1">Nucleus membrane</location>
        <topology evidence="1">Peripheral membrane protein</topology>
        <orientation evidence="1">Cytoplasmic side</orientation>
    </subcellularLocation>
    <subcellularLocation>
        <location evidence="3">Nucleus membrane</location>
        <topology evidence="3">Peripheral membrane protein</topology>
        <orientation evidence="3">Nucleoplasmic side</orientation>
    </subcellularLocation>
    <subcellularLocation>
        <location evidence="2">Nucleus</location>
        <location evidence="2">Nuclear pore complex</location>
    </subcellularLocation>
</comment>
<dbReference type="PANTHER" id="PTHR10350:SF6">
    <property type="entry name" value="NUCLEAR PORE COMPLEX PROTEIN NUP155"/>
    <property type="match status" value="1"/>
</dbReference>
<keyword evidence="14 22" id="KW-1133">Transmembrane helix</keyword>
<dbReference type="GO" id="GO:0030497">
    <property type="term" value="P:fatty acid elongation"/>
    <property type="evidence" value="ECO:0007669"/>
    <property type="project" value="UniProtKB-UniRule"/>
</dbReference>
<evidence type="ECO:0000256" key="1">
    <source>
        <dbReference type="ARBA" id="ARBA00004335"/>
    </source>
</evidence>
<dbReference type="EMBL" id="CP019472">
    <property type="protein sequence ID" value="UQC76290.1"/>
    <property type="molecule type" value="Genomic_DNA"/>
</dbReference>
<evidence type="ECO:0000256" key="21">
    <source>
        <dbReference type="ARBA" id="ARBA00023242"/>
    </source>
</evidence>
<dbReference type="InterPro" id="IPR014908">
    <property type="entry name" value="Nucleoporin_Nup133/Nup155_N"/>
</dbReference>
<dbReference type="SUPFAM" id="SSF51735">
    <property type="entry name" value="NAD(P)-binding Rossmann-fold domains"/>
    <property type="match status" value="1"/>
</dbReference>
<dbReference type="FunFam" id="3.40.50.720:FF:000317">
    <property type="entry name" value="Very-long-chain 3-oxoacyl-CoA reductase"/>
    <property type="match status" value="1"/>
</dbReference>
<feature type="compositionally biased region" description="Basic and acidic residues" evidence="23">
    <location>
        <begin position="2372"/>
        <end position="2384"/>
    </location>
</feature>
<feature type="binding site" evidence="22">
    <location>
        <position position="197"/>
    </location>
    <ligand>
        <name>substrate</name>
    </ligand>
</feature>
<evidence type="ECO:0000256" key="12">
    <source>
        <dbReference type="ARBA" id="ARBA00022857"/>
    </source>
</evidence>
<evidence type="ECO:0000256" key="10">
    <source>
        <dbReference type="ARBA" id="ARBA00022824"/>
    </source>
</evidence>
<dbReference type="RefSeq" id="XP_049137931.1">
    <property type="nucleotide sequence ID" value="XM_049296707.1"/>
</dbReference>
<reference evidence="27" key="1">
    <citation type="journal article" date="2021" name="Mol. Plant Microbe Interact.">
        <title>Complete Genome Sequence of the Plant-Pathogenic Fungus Colletotrichum lupini.</title>
        <authorList>
            <person name="Baroncelli R."/>
            <person name="Pensec F."/>
            <person name="Da Lio D."/>
            <person name="Boufleur T."/>
            <person name="Vicente I."/>
            <person name="Sarrocco S."/>
            <person name="Picot A."/>
            <person name="Baraldi E."/>
            <person name="Sukno S."/>
            <person name="Thon M."/>
            <person name="Le Floch G."/>
        </authorList>
    </citation>
    <scope>NUCLEOTIDE SEQUENCE</scope>
    <source>
        <strain evidence="27">IMI 504893</strain>
    </source>
</reference>
<dbReference type="PANTHER" id="PTHR10350">
    <property type="entry name" value="NUCLEAR PORE COMPLEX PROTEIN NUP155"/>
    <property type="match status" value="1"/>
</dbReference>
<dbReference type="Gene3D" id="1.20.120.1880">
    <property type="entry name" value="Nucleoporin, helical C-terminal domain"/>
    <property type="match status" value="1"/>
</dbReference>
<dbReference type="GO" id="GO:0006606">
    <property type="term" value="P:protein import into nucleus"/>
    <property type="evidence" value="ECO:0007669"/>
    <property type="project" value="TreeGrafter"/>
</dbReference>
<evidence type="ECO:0000256" key="16">
    <source>
        <dbReference type="ARBA" id="ARBA00023010"/>
    </source>
</evidence>
<feature type="region of interest" description="Disordered" evidence="23">
    <location>
        <begin position="2362"/>
        <end position="2384"/>
    </location>
</feature>
<dbReference type="GO" id="GO:0005789">
    <property type="term" value="C:endoplasmic reticulum membrane"/>
    <property type="evidence" value="ECO:0007669"/>
    <property type="project" value="UniProtKB-SubCell"/>
</dbReference>
<dbReference type="InterPro" id="IPR036291">
    <property type="entry name" value="NAD(P)-bd_dom_sf"/>
</dbReference>
<evidence type="ECO:0000256" key="9">
    <source>
        <dbReference type="ARBA" id="ARBA00022816"/>
    </source>
</evidence>
<evidence type="ECO:0000259" key="26">
    <source>
        <dbReference type="Pfam" id="PF08801"/>
    </source>
</evidence>
<evidence type="ECO:0000259" key="24">
    <source>
        <dbReference type="Pfam" id="PF03177"/>
    </source>
</evidence>
<evidence type="ECO:0000256" key="17">
    <source>
        <dbReference type="ARBA" id="ARBA00023098"/>
    </source>
</evidence>
<dbReference type="InterPro" id="IPR002347">
    <property type="entry name" value="SDR_fam"/>
</dbReference>
<dbReference type="GO" id="GO:0017056">
    <property type="term" value="F:structural constituent of nuclear pore"/>
    <property type="evidence" value="ECO:0007669"/>
    <property type="project" value="InterPro"/>
</dbReference>
<evidence type="ECO:0000256" key="19">
    <source>
        <dbReference type="ARBA" id="ARBA00023136"/>
    </source>
</evidence>
<keyword evidence="11 22" id="KW-0276">Fatty acid metabolism</keyword>
<keyword evidence="18" id="KW-0906">Nuclear pore complex</keyword>
<comment type="catalytic activity">
    <reaction evidence="22">
        <text>a very-long-chain (3R)-3-hydroxyacyl-CoA + NADP(+) = a very-long-chain 3-oxoacyl-CoA + NADPH + H(+)</text>
        <dbReference type="Rhea" id="RHEA:48680"/>
        <dbReference type="ChEBI" id="CHEBI:15378"/>
        <dbReference type="ChEBI" id="CHEBI:57783"/>
        <dbReference type="ChEBI" id="CHEBI:58349"/>
        <dbReference type="ChEBI" id="CHEBI:85440"/>
        <dbReference type="ChEBI" id="CHEBI:90725"/>
        <dbReference type="EC" id="1.1.1.330"/>
    </reaction>
</comment>
<keyword evidence="10 22" id="KW-0256">Endoplasmic reticulum</keyword>
<dbReference type="Gene3D" id="1.20.58.1780">
    <property type="match status" value="1"/>
</dbReference>
<dbReference type="GO" id="GO:0000972">
    <property type="term" value="P:transcription-dependent tethering of RNA polymerase II gene DNA at nuclear periphery"/>
    <property type="evidence" value="ECO:0007669"/>
    <property type="project" value="TreeGrafter"/>
</dbReference>
<feature type="compositionally biased region" description="Low complexity" evidence="23">
    <location>
        <begin position="511"/>
        <end position="524"/>
    </location>
</feature>
<dbReference type="Gene3D" id="1.25.40.450">
    <property type="entry name" value="Nucleoporin, helical domain, N-terminal subdomain"/>
    <property type="match status" value="1"/>
</dbReference>
<accession>A0A9Q8SFJ6</accession>
<dbReference type="PRINTS" id="PR00081">
    <property type="entry name" value="GDHRDH"/>
</dbReference>
<dbReference type="GO" id="GO:0030148">
    <property type="term" value="P:sphingolipid biosynthetic process"/>
    <property type="evidence" value="ECO:0007669"/>
    <property type="project" value="UniProtKB-ARBA"/>
</dbReference>
<feature type="domain" description="Nucleoporin Nup133/Nup155-like N-terminal" evidence="26">
    <location>
        <begin position="578"/>
        <end position="1023"/>
    </location>
</feature>
<keyword evidence="21" id="KW-0539">Nucleus</keyword>
<evidence type="ECO:0000256" key="6">
    <source>
        <dbReference type="ARBA" id="ARBA00022448"/>
    </source>
</evidence>
<evidence type="ECO:0000256" key="20">
    <source>
        <dbReference type="ARBA" id="ARBA00023160"/>
    </source>
</evidence>
<keyword evidence="28" id="KW-1185">Reference proteome</keyword>
<comment type="function">
    <text evidence="22">Component of the microsomal membrane bound fatty acid elongation system, which produces the 26-carbon very long-chain fatty acids (VLCFA) from palmitate. Catalyzes the reduction of the 3-ketoacyl-CoA intermediate that is formed in each cycle of fatty acid elongation. VLCFAs serve as precursors for ceramide and sphingolipids.</text>
</comment>
<dbReference type="InterPro" id="IPR013216">
    <property type="entry name" value="Methyltransf_11"/>
</dbReference>
<evidence type="ECO:0000313" key="28">
    <source>
        <dbReference type="Proteomes" id="UP000830671"/>
    </source>
</evidence>
<evidence type="ECO:0000256" key="5">
    <source>
        <dbReference type="ARBA" id="ARBA00007373"/>
    </source>
</evidence>
<dbReference type="FunFam" id="1.25.40.440:FF:000001">
    <property type="entry name" value="Nuclear pore complex subunit"/>
    <property type="match status" value="1"/>
</dbReference>
<dbReference type="GO" id="GO:0036228">
    <property type="term" value="P:protein localization to nuclear inner membrane"/>
    <property type="evidence" value="ECO:0007669"/>
    <property type="project" value="TreeGrafter"/>
</dbReference>
<gene>
    <name evidence="27" type="ORF">CLUP02_17803</name>
</gene>
<dbReference type="KEGG" id="clup:CLUP02_17803"/>
<evidence type="ECO:0000256" key="3">
    <source>
        <dbReference type="ARBA" id="ARBA00004620"/>
    </source>
</evidence>
<evidence type="ECO:0000256" key="4">
    <source>
        <dbReference type="ARBA" id="ARBA00005194"/>
    </source>
</evidence>
<dbReference type="Gene3D" id="1.25.40.440">
    <property type="entry name" value="Nucleoporin, helical domain, central subdomain"/>
    <property type="match status" value="1"/>
</dbReference>
<dbReference type="Gene3D" id="3.40.50.720">
    <property type="entry name" value="NAD(P)-binding Rossmann-like Domain"/>
    <property type="match status" value="1"/>
</dbReference>
<keyword evidence="20 22" id="KW-0275">Fatty acid biosynthesis</keyword>
<evidence type="ECO:0000256" key="2">
    <source>
        <dbReference type="ARBA" id="ARBA00004567"/>
    </source>
</evidence>
<dbReference type="PROSITE" id="PS00061">
    <property type="entry name" value="ADH_SHORT"/>
    <property type="match status" value="1"/>
</dbReference>
<keyword evidence="8 22" id="KW-0812">Transmembrane</keyword>
<keyword evidence="17 22" id="KW-0443">Lipid metabolism</keyword>
<keyword evidence="13" id="KW-0653">Protein transport</keyword>
<dbReference type="GO" id="GO:0141040">
    <property type="term" value="F:very-long-chain 3-oxoacyl-CoA reductase activity"/>
    <property type="evidence" value="ECO:0007669"/>
    <property type="project" value="UniProtKB-EC"/>
</dbReference>